<dbReference type="InterPro" id="IPR001841">
    <property type="entry name" value="Znf_RING"/>
</dbReference>
<keyword evidence="1" id="KW-0863">Zinc-finger</keyword>
<dbReference type="SMART" id="SM00184">
    <property type="entry name" value="RING"/>
    <property type="match status" value="1"/>
</dbReference>
<dbReference type="InParanoid" id="Q236X2"/>
<evidence type="ECO:0000259" key="4">
    <source>
        <dbReference type="PROSITE" id="PS50089"/>
    </source>
</evidence>
<feature type="region of interest" description="Disordered" evidence="2">
    <location>
        <begin position="182"/>
        <end position="235"/>
    </location>
</feature>
<sequence length="562" mass="63891">MAHKDSYYNLDKSLEFEINLAKFSDTSKQKNQNEQNQQKFQLEESFPISFNSNQYQQGSDSDLNSTAMPSSDKQTPGYLSCNVLLESIPIHTYSDTLKNTSNQGKLAQQLDLNFNAQKFNDSSQQQSTASQCEKEEKQGNQFYNQDILESFPIQVNFQKVEEQQLNEKSVLTNDCSSSVSTQSNFSENYFKNNNSNLLSYQPQSQQQLRQQSQQSDQTEPKGKQNKQLCNSTGGIQNIQRGQGLAGTQIINEIQKSESSEDESIPAQSFDPDIISNTNHKKNKQYIQNFDLKLLDQNNKPAKVLQSEGKQKVIIGRQATGKPNPPDIQIDCNTVSGKHAQIVWKPQKITWCLSDEGSTNGTYLIINNSPIKVDDEIMIGLHLVKVVKITKDFPIQVELLFENSVEDTPQFTVIGKVDLGMKFMIGKNHQKQLESDFLVQNDHCFIFFENKKLKIQNCENVQYKTAKKLDKTKQVDLSANSVIRFGFFNQYQFTPYTKVLEVTIEVPGIQKQSSKKEKKCRICGKETQTLYTLVPCSHDQFCQFCALSLATCPICKKNVTDFN</sequence>
<evidence type="ECO:0000256" key="1">
    <source>
        <dbReference type="PROSITE-ProRule" id="PRU00175"/>
    </source>
</evidence>
<dbReference type="GO" id="GO:0008270">
    <property type="term" value="F:zinc ion binding"/>
    <property type="evidence" value="ECO:0007669"/>
    <property type="project" value="UniProtKB-KW"/>
</dbReference>
<dbReference type="GeneID" id="7839311"/>
<dbReference type="STRING" id="312017.Q236X2"/>
<dbReference type="Proteomes" id="UP000009168">
    <property type="component" value="Unassembled WGS sequence"/>
</dbReference>
<dbReference type="InterPro" id="IPR000253">
    <property type="entry name" value="FHA_dom"/>
</dbReference>
<gene>
    <name evidence="5" type="ORF">TTHERM_00083770</name>
</gene>
<dbReference type="AlphaFoldDB" id="Q236X2"/>
<dbReference type="Gene3D" id="2.60.200.20">
    <property type="match status" value="1"/>
</dbReference>
<reference evidence="6" key="1">
    <citation type="journal article" date="2006" name="PLoS Biol.">
        <title>Macronuclear genome sequence of the ciliate Tetrahymena thermophila, a model eukaryote.</title>
        <authorList>
            <person name="Eisen J.A."/>
            <person name="Coyne R.S."/>
            <person name="Wu M."/>
            <person name="Wu D."/>
            <person name="Thiagarajan M."/>
            <person name="Wortman J.R."/>
            <person name="Badger J.H."/>
            <person name="Ren Q."/>
            <person name="Amedeo P."/>
            <person name="Jones K.M."/>
            <person name="Tallon L.J."/>
            <person name="Delcher A.L."/>
            <person name="Salzberg S.L."/>
            <person name="Silva J.C."/>
            <person name="Haas B.J."/>
            <person name="Majoros W.H."/>
            <person name="Farzad M."/>
            <person name="Carlton J.M."/>
            <person name="Smith R.K. Jr."/>
            <person name="Garg J."/>
            <person name="Pearlman R.E."/>
            <person name="Karrer K.M."/>
            <person name="Sun L."/>
            <person name="Manning G."/>
            <person name="Elde N.C."/>
            <person name="Turkewitz A.P."/>
            <person name="Asai D.J."/>
            <person name="Wilkes D.E."/>
            <person name="Wang Y."/>
            <person name="Cai H."/>
            <person name="Collins K."/>
            <person name="Stewart B.A."/>
            <person name="Lee S.R."/>
            <person name="Wilamowska K."/>
            <person name="Weinberg Z."/>
            <person name="Ruzzo W.L."/>
            <person name="Wloga D."/>
            <person name="Gaertig J."/>
            <person name="Frankel J."/>
            <person name="Tsao C.-C."/>
            <person name="Gorovsky M.A."/>
            <person name="Keeling P.J."/>
            <person name="Waller R.F."/>
            <person name="Patron N.J."/>
            <person name="Cherry J.M."/>
            <person name="Stover N.A."/>
            <person name="Krieger C.J."/>
            <person name="del Toro C."/>
            <person name="Ryder H.F."/>
            <person name="Williamson S.C."/>
            <person name="Barbeau R.A."/>
            <person name="Hamilton E.P."/>
            <person name="Orias E."/>
        </authorList>
    </citation>
    <scope>NUCLEOTIDE SEQUENCE [LARGE SCALE GENOMIC DNA]</scope>
    <source>
        <strain evidence="6">SB210</strain>
    </source>
</reference>
<evidence type="ECO:0000256" key="2">
    <source>
        <dbReference type="SAM" id="MobiDB-lite"/>
    </source>
</evidence>
<protein>
    <submittedName>
        <fullName evidence="5">FHA domain protein</fullName>
    </submittedName>
</protein>
<keyword evidence="1" id="KW-0479">Metal-binding</keyword>
<feature type="region of interest" description="Disordered" evidence="2">
    <location>
        <begin position="51"/>
        <end position="74"/>
    </location>
</feature>
<dbReference type="KEGG" id="tet:TTHERM_00083770"/>
<evidence type="ECO:0000259" key="3">
    <source>
        <dbReference type="PROSITE" id="PS50006"/>
    </source>
</evidence>
<dbReference type="PROSITE" id="PS50089">
    <property type="entry name" value="ZF_RING_2"/>
    <property type="match status" value="1"/>
</dbReference>
<accession>Q236X2</accession>
<dbReference type="Gene3D" id="3.30.40.10">
    <property type="entry name" value="Zinc/RING finger domain, C3HC4 (zinc finger)"/>
    <property type="match status" value="1"/>
</dbReference>
<evidence type="ECO:0000313" key="6">
    <source>
        <dbReference type="Proteomes" id="UP000009168"/>
    </source>
</evidence>
<dbReference type="OrthoDB" id="6381071at2759"/>
<dbReference type="SMART" id="SM00240">
    <property type="entry name" value="FHA"/>
    <property type="match status" value="1"/>
</dbReference>
<dbReference type="EMBL" id="GG662749">
    <property type="protein sequence ID" value="EAR92378.1"/>
    <property type="molecule type" value="Genomic_DNA"/>
</dbReference>
<feature type="domain" description="FHA" evidence="3">
    <location>
        <begin position="312"/>
        <end position="363"/>
    </location>
</feature>
<proteinExistence type="predicted"/>
<evidence type="ECO:0000313" key="5">
    <source>
        <dbReference type="EMBL" id="EAR92378.1"/>
    </source>
</evidence>
<dbReference type="InterPro" id="IPR013083">
    <property type="entry name" value="Znf_RING/FYVE/PHD"/>
</dbReference>
<dbReference type="CDD" id="cd00060">
    <property type="entry name" value="FHA"/>
    <property type="match status" value="1"/>
</dbReference>
<dbReference type="Pfam" id="PF00498">
    <property type="entry name" value="FHA"/>
    <property type="match status" value="1"/>
</dbReference>
<name>Q236X2_TETTS</name>
<feature type="region of interest" description="Disordered" evidence="2">
    <location>
        <begin position="255"/>
        <end position="279"/>
    </location>
</feature>
<dbReference type="RefSeq" id="XP_001012623.1">
    <property type="nucleotide sequence ID" value="XM_001012623.2"/>
</dbReference>
<keyword evidence="6" id="KW-1185">Reference proteome</keyword>
<feature type="compositionally biased region" description="Polar residues" evidence="2">
    <location>
        <begin position="225"/>
        <end position="235"/>
    </location>
</feature>
<organism evidence="5 6">
    <name type="scientific">Tetrahymena thermophila (strain SB210)</name>
    <dbReference type="NCBI Taxonomy" id="312017"/>
    <lineage>
        <taxon>Eukaryota</taxon>
        <taxon>Sar</taxon>
        <taxon>Alveolata</taxon>
        <taxon>Ciliophora</taxon>
        <taxon>Intramacronucleata</taxon>
        <taxon>Oligohymenophorea</taxon>
        <taxon>Hymenostomatida</taxon>
        <taxon>Tetrahymenina</taxon>
        <taxon>Tetrahymenidae</taxon>
        <taxon>Tetrahymena</taxon>
    </lineage>
</organism>
<feature type="compositionally biased region" description="Low complexity" evidence="2">
    <location>
        <begin position="192"/>
        <end position="217"/>
    </location>
</feature>
<dbReference type="Pfam" id="PF13920">
    <property type="entry name" value="zf-C3HC4_3"/>
    <property type="match status" value="1"/>
</dbReference>
<dbReference type="SUPFAM" id="SSF57850">
    <property type="entry name" value="RING/U-box"/>
    <property type="match status" value="1"/>
</dbReference>
<dbReference type="SUPFAM" id="SSF49879">
    <property type="entry name" value="SMAD/FHA domain"/>
    <property type="match status" value="1"/>
</dbReference>
<dbReference type="InterPro" id="IPR050923">
    <property type="entry name" value="Cell_Proc_Reg/RNA_Proc"/>
</dbReference>
<dbReference type="HOGENOM" id="CLU_485318_0_0_1"/>
<feature type="domain" description="RING-type" evidence="4">
    <location>
        <begin position="519"/>
        <end position="555"/>
    </location>
</feature>
<dbReference type="InterPro" id="IPR008984">
    <property type="entry name" value="SMAD_FHA_dom_sf"/>
</dbReference>
<keyword evidence="1" id="KW-0862">Zinc</keyword>
<dbReference type="PANTHER" id="PTHR23308">
    <property type="entry name" value="NUCLEAR INHIBITOR OF PROTEIN PHOSPHATASE-1"/>
    <property type="match status" value="1"/>
</dbReference>
<feature type="compositionally biased region" description="Polar residues" evidence="2">
    <location>
        <begin position="182"/>
        <end position="191"/>
    </location>
</feature>
<dbReference type="PROSITE" id="PS50006">
    <property type="entry name" value="FHA_DOMAIN"/>
    <property type="match status" value="1"/>
</dbReference>